<feature type="transmembrane region" description="Helical" evidence="1">
    <location>
        <begin position="464"/>
        <end position="489"/>
    </location>
</feature>
<dbReference type="PANTHER" id="PTHR32063:SF0">
    <property type="entry name" value="SWARMING MOTILITY PROTEIN SWRC"/>
    <property type="match status" value="1"/>
</dbReference>
<evidence type="ECO:0000313" key="2">
    <source>
        <dbReference type="EMBL" id="TLS36448.1"/>
    </source>
</evidence>
<proteinExistence type="predicted"/>
<dbReference type="SUPFAM" id="SSF82866">
    <property type="entry name" value="Multidrug efflux transporter AcrB transmembrane domain"/>
    <property type="match status" value="2"/>
</dbReference>
<dbReference type="EMBL" id="SWLG01000010">
    <property type="protein sequence ID" value="TLS36448.1"/>
    <property type="molecule type" value="Genomic_DNA"/>
</dbReference>
<feature type="transmembrane region" description="Helical" evidence="1">
    <location>
        <begin position="436"/>
        <end position="458"/>
    </location>
</feature>
<dbReference type="Gene3D" id="3.30.70.1320">
    <property type="entry name" value="Multidrug efflux transporter AcrB pore domain like"/>
    <property type="match status" value="1"/>
</dbReference>
<dbReference type="Gene3D" id="3.30.70.1430">
    <property type="entry name" value="Multidrug efflux transporter AcrB pore domain"/>
    <property type="match status" value="2"/>
</dbReference>
<organism evidence="2 3">
    <name type="scientific">Exobacillus caeni</name>
    <dbReference type="NCBI Taxonomy" id="2574798"/>
    <lineage>
        <taxon>Bacteria</taxon>
        <taxon>Bacillati</taxon>
        <taxon>Bacillota</taxon>
        <taxon>Bacilli</taxon>
        <taxon>Bacillales</taxon>
        <taxon>Guptibacillaceae</taxon>
        <taxon>Exobacillus</taxon>
    </lineage>
</organism>
<feature type="transmembrane region" description="Helical" evidence="1">
    <location>
        <begin position="915"/>
        <end position="936"/>
    </location>
</feature>
<sequence length="1040" mass="113574">MRKIIESTMQRSTLIILTVLMISVWGIASAFQMQKDYLPSINNTTLMVTVRAPSYSAEQARQKIALPMEQTVRMADGLTHVETNSFDGGLTMSLYFPMDFDMKKAETEINRLLGNAALPNDIDGPLVSRMTTSSFPILTYSITSDSKEISDLDLQTTVQTEIAQQIQTIPGVKEVRTVGGGKKGYVLLIRTKDLAKYNLTLNDVYQSLGTNLPISASGNVLVDTMAIPLNVTSWNPTKDDIQNTKITNRLGTEIPLSKIGELTPSVTDTGTVSRTNGKTSVVLNVLKTPSSNITTVSKAVNDKINNLDLIKNGDVHLNLLLDKSKDLSESLNGLLREGILGSIFSMLCVFLFFRRVRSTLVIALSLPISLLVTVSFLKMLGITLNILTVSGLVVAMGRIVDDSIVVLDNMYRKVKDADGKMSLEILSAGASEMMPAIFASTATTIAVYLPIALVGGYVTASFSGFALSVVISLIVSFFVALLVIPTLTYMGWNYKEDKSIDLEPRMRPILEKIFNKKKTVLGITTLLLVSAVLFGLTLPVNLLPTAKTGQVSIQLELPKNSPIDKVDTEVAKVEDLLATKDNVKHFSTAFGASFTPEGDDVFDQGGGFIMQPNIANISVELKDKHNVDEFINRTNKEVKQLSNDVVYTVSNQNTTGDDSLINISLSGADQETLAGSAKQVKKELIKIEDLSVIGTADVQNPIQQLSVKLDKDKIRSLNIDTSEVNKVLYRYLTVPQDFELNIDQQILNVDTHIDGIHTTKNDSNTSTVEELYQSLRNESFKGKNGEVYKLDEFATIEKVTGQKNISMRDGEPFATVKVQITGNDIGKVSKEVKQSMENVKLPDGVTYSLGGITEQVKQMIINMAVALSFSILLILIITSAVFKGWKAPFSVIISIPLALTGVVLSMFLFHSQWNLAALIGVLMLTGIVVTNGIVLIDKIERNINSGMERKEAILSGSLSRVRPIFVTAATTVLTLLPLAFSTNADTVISKTLGIVVIGGMVTSTLNSFIVIPIIYEWFVSKKKFKRFGVKTSKSHASRGS</sequence>
<dbReference type="Gene3D" id="3.30.2090.10">
    <property type="entry name" value="Multidrug efflux transporter AcrB TolC docking domain, DN and DC subdomains"/>
    <property type="match status" value="2"/>
</dbReference>
<keyword evidence="1" id="KW-0812">Transmembrane</keyword>
<feature type="transmembrane region" description="Helical" evidence="1">
    <location>
        <begin position="889"/>
        <end position="909"/>
    </location>
</feature>
<keyword evidence="1" id="KW-0472">Membrane</keyword>
<accession>A0A5R9F495</accession>
<dbReference type="SUPFAM" id="SSF82714">
    <property type="entry name" value="Multidrug efflux transporter AcrB TolC docking domain, DN and DC subdomains"/>
    <property type="match status" value="1"/>
</dbReference>
<reference evidence="2 3" key="1">
    <citation type="submission" date="2019-04" db="EMBL/GenBank/DDBJ databases">
        <title>Bacillus caeni sp. nov., a bacterium isolated from mangrove sediment.</title>
        <authorList>
            <person name="Huang H."/>
            <person name="Mo K."/>
            <person name="Hu Y."/>
        </authorList>
    </citation>
    <scope>NUCLEOTIDE SEQUENCE [LARGE SCALE GENOMIC DNA]</scope>
    <source>
        <strain evidence="2 3">HB172195</strain>
    </source>
</reference>
<dbReference type="SUPFAM" id="SSF82693">
    <property type="entry name" value="Multidrug efflux transporter AcrB pore domain, PN1, PN2, PC1 and PC2 subdomains"/>
    <property type="match status" value="3"/>
</dbReference>
<dbReference type="PRINTS" id="PR00702">
    <property type="entry name" value="ACRIFLAVINRP"/>
</dbReference>
<dbReference type="AlphaFoldDB" id="A0A5R9F495"/>
<dbReference type="GO" id="GO:0005886">
    <property type="term" value="C:plasma membrane"/>
    <property type="evidence" value="ECO:0007669"/>
    <property type="project" value="TreeGrafter"/>
</dbReference>
<dbReference type="Gene3D" id="1.20.1640.10">
    <property type="entry name" value="Multidrug efflux transporter AcrB transmembrane domain"/>
    <property type="match status" value="2"/>
</dbReference>
<feature type="transmembrane region" description="Helical" evidence="1">
    <location>
        <begin position="334"/>
        <end position="353"/>
    </location>
</feature>
<keyword evidence="1" id="KW-1133">Transmembrane helix</keyword>
<feature type="transmembrane region" description="Helical" evidence="1">
    <location>
        <begin position="859"/>
        <end position="882"/>
    </location>
</feature>
<dbReference type="RefSeq" id="WP_138127484.1">
    <property type="nucleotide sequence ID" value="NZ_SWLG01000010.1"/>
</dbReference>
<feature type="transmembrane region" description="Helical" evidence="1">
    <location>
        <begin position="520"/>
        <end position="543"/>
    </location>
</feature>
<dbReference type="InterPro" id="IPR001036">
    <property type="entry name" value="Acrflvin-R"/>
</dbReference>
<feature type="transmembrane region" description="Helical" evidence="1">
    <location>
        <begin position="957"/>
        <end position="980"/>
    </location>
</feature>
<feature type="transmembrane region" description="Helical" evidence="1">
    <location>
        <begin position="992"/>
        <end position="1018"/>
    </location>
</feature>
<dbReference type="Gene3D" id="3.30.70.1440">
    <property type="entry name" value="Multidrug efflux transporter AcrB pore domain"/>
    <property type="match status" value="1"/>
</dbReference>
<dbReference type="InterPro" id="IPR027463">
    <property type="entry name" value="AcrB_DN_DC_subdom"/>
</dbReference>
<evidence type="ECO:0000256" key="1">
    <source>
        <dbReference type="SAM" id="Phobius"/>
    </source>
</evidence>
<keyword evidence="3" id="KW-1185">Reference proteome</keyword>
<gene>
    <name evidence="2" type="ORF">FCL54_14585</name>
</gene>
<evidence type="ECO:0000313" key="3">
    <source>
        <dbReference type="Proteomes" id="UP000308230"/>
    </source>
</evidence>
<dbReference type="OrthoDB" id="9757876at2"/>
<feature type="transmembrane region" description="Helical" evidence="1">
    <location>
        <begin position="360"/>
        <end position="380"/>
    </location>
</feature>
<dbReference type="GO" id="GO:0042910">
    <property type="term" value="F:xenobiotic transmembrane transporter activity"/>
    <property type="evidence" value="ECO:0007669"/>
    <property type="project" value="TreeGrafter"/>
</dbReference>
<name>A0A5R9F495_9BACL</name>
<dbReference type="Proteomes" id="UP000308230">
    <property type="component" value="Unassembled WGS sequence"/>
</dbReference>
<protein>
    <submittedName>
        <fullName evidence="2">Efflux RND transporter permease subunit</fullName>
    </submittedName>
</protein>
<dbReference type="PANTHER" id="PTHR32063">
    <property type="match status" value="1"/>
</dbReference>
<dbReference type="Pfam" id="PF00873">
    <property type="entry name" value="ACR_tran"/>
    <property type="match status" value="1"/>
</dbReference>
<comment type="caution">
    <text evidence="2">The sequence shown here is derived from an EMBL/GenBank/DDBJ whole genome shotgun (WGS) entry which is preliminary data.</text>
</comment>